<evidence type="ECO:0000256" key="2">
    <source>
        <dbReference type="ARBA" id="ARBA00023242"/>
    </source>
</evidence>
<keyword evidence="2" id="KW-0539">Nucleus</keyword>
<evidence type="ECO:0000256" key="3">
    <source>
        <dbReference type="SAM" id="MobiDB-lite"/>
    </source>
</evidence>
<dbReference type="EMBL" id="NCSJ02000007">
    <property type="protein sequence ID" value="RFU35525.1"/>
    <property type="molecule type" value="Genomic_DNA"/>
</dbReference>
<feature type="region of interest" description="Disordered" evidence="3">
    <location>
        <begin position="135"/>
        <end position="168"/>
    </location>
</feature>
<comment type="caution">
    <text evidence="6">The sequence shown here is derived from an EMBL/GenBank/DDBJ whole genome shotgun (WGS) entry which is preliminary data.</text>
</comment>
<gene>
    <name evidence="6" type="ORF">B7463_g801</name>
</gene>
<dbReference type="GO" id="GO:0006351">
    <property type="term" value="P:DNA-templated transcription"/>
    <property type="evidence" value="ECO:0007669"/>
    <property type="project" value="InterPro"/>
</dbReference>
<name>A0A3E2HQ77_SCYLI</name>
<evidence type="ECO:0000259" key="4">
    <source>
        <dbReference type="Pfam" id="PF04082"/>
    </source>
</evidence>
<dbReference type="GO" id="GO:0005634">
    <property type="term" value="C:nucleus"/>
    <property type="evidence" value="ECO:0007669"/>
    <property type="project" value="UniProtKB-SubCell"/>
</dbReference>
<dbReference type="CDD" id="cd12148">
    <property type="entry name" value="fungal_TF_MHR"/>
    <property type="match status" value="1"/>
</dbReference>
<evidence type="ECO:0000313" key="6">
    <source>
        <dbReference type="EMBL" id="RFU35525.1"/>
    </source>
</evidence>
<reference evidence="6 7" key="1">
    <citation type="submission" date="2018-05" db="EMBL/GenBank/DDBJ databases">
        <title>Draft genome sequence of Scytalidium lignicola DSM 105466, a ubiquitous saprotrophic fungus.</title>
        <authorList>
            <person name="Buettner E."/>
            <person name="Gebauer A.M."/>
            <person name="Hofrichter M."/>
            <person name="Liers C."/>
            <person name="Kellner H."/>
        </authorList>
    </citation>
    <scope>NUCLEOTIDE SEQUENCE [LARGE SCALE GENOMIC DNA]</scope>
    <source>
        <strain evidence="6 7">DSM 105466</strain>
    </source>
</reference>
<evidence type="ECO:0008006" key="8">
    <source>
        <dbReference type="Google" id="ProtNLM"/>
    </source>
</evidence>
<feature type="domain" description="Xylanolytic transcriptional activator regulatory" evidence="4">
    <location>
        <begin position="300"/>
        <end position="458"/>
    </location>
</feature>
<comment type="subcellular location">
    <subcellularLocation>
        <location evidence="1">Nucleus</location>
    </subcellularLocation>
</comment>
<dbReference type="SUPFAM" id="SSF53474">
    <property type="entry name" value="alpha/beta-Hydrolases"/>
    <property type="match status" value="1"/>
</dbReference>
<dbReference type="PANTHER" id="PTHR31001:SF87">
    <property type="entry name" value="COL-21"/>
    <property type="match status" value="1"/>
</dbReference>
<accession>A0A3E2HQ77</accession>
<dbReference type="Pfam" id="PF12697">
    <property type="entry name" value="Abhydrolase_6"/>
    <property type="match status" value="1"/>
</dbReference>
<dbReference type="GO" id="GO:0003677">
    <property type="term" value="F:DNA binding"/>
    <property type="evidence" value="ECO:0007669"/>
    <property type="project" value="InterPro"/>
</dbReference>
<dbReference type="Proteomes" id="UP000258309">
    <property type="component" value="Unassembled WGS sequence"/>
</dbReference>
<sequence>MAAEKPTIVFVPGAWHTPNAFDLVLPFLHAESYRTTSVHFPSTGVAPGHSDFSGDVAAIRTVVSGLVGLGRKVVIVAHSYGGTPTSEAVKGLGKKERQLQGLPGGITFLIYISAIIPKVGAHAVGALITKTRPIKPETRDNGVSMEYKPQNTSDSAGDNTEPDTCSSMSLLSASPCRLARRGITVRVAEPSRTDDKGPRTHLRALKSGLYETTTYNARPGQDSDVDGEAVDNGSAALPTRVSTKQKEHLPALIVSLLPQIGSLTSYSSDLSGSFFRPDFYWNVQLLAALPTRNQCDMLVSYFLENINWIYHAIHVPSFRKEYSRLWDTDAHSVDLSWLSLLFTIISSSALFVSSDVAQAIGLSPLNVRNLSHIWYTASRQALHASGFESKPRLVHLQTFLVTQKYWLATKDIETLNSCLGQAVRNAHSLGLHKEKDGPNLLQTELRRRVWWELWVCDTSKVPFPMNCNDDDVTETSIKPRPLDEPTEMSYNILRAKLMAVLQTLYIDNCSRLRSYSFVQNIDAEMMQLVDSFPWYFHLRTDEEGKPTLATGISDLSWAQHLLHSCICMQRIRMYRPFLHPPIGAASRICSESAEDVLSVYSLLRSSCSEQVRWSPRFIIQHYQIYSAAVALAAFLLVERTFPSSRTRKDIEMVITDLAQRDTAEAAAVAVDGSKLLRKMLDMYDRRDQFNPRESEQLVPAIATVFGGEQTTRNYLRHEVSYVLNLEQSVETPVEGLGRVERRKQGERLLPSVHDHNSTVVGWHEELYPHTHFSTSSENNASNHTNSNQQEAAFPHPQWSDDATLLSELFDCPQWDVLPQQLLLSPQELN</sequence>
<dbReference type="GO" id="GO:0008270">
    <property type="term" value="F:zinc ion binding"/>
    <property type="evidence" value="ECO:0007669"/>
    <property type="project" value="InterPro"/>
</dbReference>
<dbReference type="AlphaFoldDB" id="A0A3E2HQ77"/>
<evidence type="ECO:0000256" key="1">
    <source>
        <dbReference type="ARBA" id="ARBA00004123"/>
    </source>
</evidence>
<dbReference type="InterPro" id="IPR050613">
    <property type="entry name" value="Sec_Metabolite_Reg"/>
</dbReference>
<protein>
    <recommendedName>
        <fullName evidence="8">Transcription factor domain-containing protein</fullName>
    </recommendedName>
</protein>
<organism evidence="6 7">
    <name type="scientific">Scytalidium lignicola</name>
    <name type="common">Hyphomycete</name>
    <dbReference type="NCBI Taxonomy" id="5539"/>
    <lineage>
        <taxon>Eukaryota</taxon>
        <taxon>Fungi</taxon>
        <taxon>Dikarya</taxon>
        <taxon>Ascomycota</taxon>
        <taxon>Pezizomycotina</taxon>
        <taxon>Leotiomycetes</taxon>
        <taxon>Leotiomycetes incertae sedis</taxon>
        <taxon>Scytalidium</taxon>
    </lineage>
</organism>
<dbReference type="STRING" id="5539.A0A3E2HQ77"/>
<dbReference type="Pfam" id="PF04082">
    <property type="entry name" value="Fungal_trans"/>
    <property type="match status" value="1"/>
</dbReference>
<dbReference type="Gene3D" id="3.40.50.1820">
    <property type="entry name" value="alpha/beta hydrolase"/>
    <property type="match status" value="1"/>
</dbReference>
<feature type="compositionally biased region" description="Polar residues" evidence="3">
    <location>
        <begin position="771"/>
        <end position="790"/>
    </location>
</feature>
<feature type="compositionally biased region" description="Polar residues" evidence="3">
    <location>
        <begin position="149"/>
        <end position="168"/>
    </location>
</feature>
<keyword evidence="7" id="KW-1185">Reference proteome</keyword>
<evidence type="ECO:0000313" key="7">
    <source>
        <dbReference type="Proteomes" id="UP000258309"/>
    </source>
</evidence>
<dbReference type="InterPro" id="IPR000073">
    <property type="entry name" value="AB_hydrolase_1"/>
</dbReference>
<dbReference type="PANTHER" id="PTHR31001">
    <property type="entry name" value="UNCHARACTERIZED TRANSCRIPTIONAL REGULATORY PROTEIN"/>
    <property type="match status" value="1"/>
</dbReference>
<dbReference type="InterPro" id="IPR007219">
    <property type="entry name" value="XnlR_reg_dom"/>
</dbReference>
<dbReference type="InterPro" id="IPR029058">
    <property type="entry name" value="AB_hydrolase_fold"/>
</dbReference>
<feature type="domain" description="AB hydrolase-1" evidence="5">
    <location>
        <begin position="8"/>
        <end position="129"/>
    </location>
</feature>
<evidence type="ECO:0000259" key="5">
    <source>
        <dbReference type="Pfam" id="PF12697"/>
    </source>
</evidence>
<feature type="region of interest" description="Disordered" evidence="3">
    <location>
        <begin position="771"/>
        <end position="795"/>
    </location>
</feature>
<feature type="non-terminal residue" evidence="6">
    <location>
        <position position="829"/>
    </location>
</feature>
<proteinExistence type="predicted"/>
<feature type="non-terminal residue" evidence="6">
    <location>
        <position position="1"/>
    </location>
</feature>
<dbReference type="OrthoDB" id="408373at2759"/>